<dbReference type="GO" id="GO:0003676">
    <property type="term" value="F:nucleic acid binding"/>
    <property type="evidence" value="ECO:0007669"/>
    <property type="project" value="InterPro"/>
</dbReference>
<dbReference type="Proteomes" id="UP001303160">
    <property type="component" value="Unassembled WGS sequence"/>
</dbReference>
<gene>
    <name evidence="1" type="ORF">QBC40DRAFT_179567</name>
</gene>
<keyword evidence="2" id="KW-1185">Reference proteome</keyword>
<evidence type="ECO:0000313" key="2">
    <source>
        <dbReference type="Proteomes" id="UP001303160"/>
    </source>
</evidence>
<dbReference type="InterPro" id="IPR036397">
    <property type="entry name" value="RNaseH_sf"/>
</dbReference>
<evidence type="ECO:0000313" key="1">
    <source>
        <dbReference type="EMBL" id="KAK4198064.1"/>
    </source>
</evidence>
<protein>
    <submittedName>
        <fullName evidence="1">Uncharacterized protein</fullName>
    </submittedName>
</protein>
<name>A0AAN6XCN6_9PEZI</name>
<accession>A0AAN6XCN6</accession>
<proteinExistence type="predicted"/>
<comment type="caution">
    <text evidence="1">The sequence shown here is derived from an EMBL/GenBank/DDBJ whole genome shotgun (WGS) entry which is preliminary data.</text>
</comment>
<reference evidence="1" key="1">
    <citation type="journal article" date="2023" name="Mol. Phylogenet. Evol.">
        <title>Genome-scale phylogeny and comparative genomics of the fungal order Sordariales.</title>
        <authorList>
            <person name="Hensen N."/>
            <person name="Bonometti L."/>
            <person name="Westerberg I."/>
            <person name="Brannstrom I.O."/>
            <person name="Guillou S."/>
            <person name="Cros-Aarteil S."/>
            <person name="Calhoun S."/>
            <person name="Haridas S."/>
            <person name="Kuo A."/>
            <person name="Mondo S."/>
            <person name="Pangilinan J."/>
            <person name="Riley R."/>
            <person name="LaButti K."/>
            <person name="Andreopoulos B."/>
            <person name="Lipzen A."/>
            <person name="Chen C."/>
            <person name="Yan M."/>
            <person name="Daum C."/>
            <person name="Ng V."/>
            <person name="Clum A."/>
            <person name="Steindorff A."/>
            <person name="Ohm R.A."/>
            <person name="Martin F."/>
            <person name="Silar P."/>
            <person name="Natvig D.O."/>
            <person name="Lalanne C."/>
            <person name="Gautier V."/>
            <person name="Ament-Velasquez S.L."/>
            <person name="Kruys A."/>
            <person name="Hutchinson M.I."/>
            <person name="Powell A.J."/>
            <person name="Barry K."/>
            <person name="Miller A.N."/>
            <person name="Grigoriev I.V."/>
            <person name="Debuchy R."/>
            <person name="Gladieux P."/>
            <person name="Hiltunen Thoren M."/>
            <person name="Johannesson H."/>
        </authorList>
    </citation>
    <scope>NUCLEOTIDE SEQUENCE</scope>
    <source>
        <strain evidence="1">CBS 315.58</strain>
    </source>
</reference>
<organism evidence="1 2">
    <name type="scientific">Triangularia verruculosa</name>
    <dbReference type="NCBI Taxonomy" id="2587418"/>
    <lineage>
        <taxon>Eukaryota</taxon>
        <taxon>Fungi</taxon>
        <taxon>Dikarya</taxon>
        <taxon>Ascomycota</taxon>
        <taxon>Pezizomycotina</taxon>
        <taxon>Sordariomycetes</taxon>
        <taxon>Sordariomycetidae</taxon>
        <taxon>Sordariales</taxon>
        <taxon>Podosporaceae</taxon>
        <taxon>Triangularia</taxon>
    </lineage>
</organism>
<dbReference type="EMBL" id="MU863952">
    <property type="protein sequence ID" value="KAK4198064.1"/>
    <property type="molecule type" value="Genomic_DNA"/>
</dbReference>
<dbReference type="Gene3D" id="3.30.420.10">
    <property type="entry name" value="Ribonuclease H-like superfamily/Ribonuclease H"/>
    <property type="match status" value="1"/>
</dbReference>
<dbReference type="AlphaFoldDB" id="A0AAN6XCN6"/>
<sequence>MSLKVYRDQILEPVVGQWLREGHSFVLEEDNDSGHGGGGPKKNRLDHYFNSSHSPDFVPIEKAWAYTKREVRKRQCWDDETVKGLAEEGWAKLSQKRINKWVDQIPQILEDCIELEGALTGH</sequence>
<reference evidence="1" key="2">
    <citation type="submission" date="2023-05" db="EMBL/GenBank/DDBJ databases">
        <authorList>
            <consortium name="Lawrence Berkeley National Laboratory"/>
            <person name="Steindorff A."/>
            <person name="Hensen N."/>
            <person name="Bonometti L."/>
            <person name="Westerberg I."/>
            <person name="Brannstrom I.O."/>
            <person name="Guillou S."/>
            <person name="Cros-Aarteil S."/>
            <person name="Calhoun S."/>
            <person name="Haridas S."/>
            <person name="Kuo A."/>
            <person name="Mondo S."/>
            <person name="Pangilinan J."/>
            <person name="Riley R."/>
            <person name="Labutti K."/>
            <person name="Andreopoulos B."/>
            <person name="Lipzen A."/>
            <person name="Chen C."/>
            <person name="Yanf M."/>
            <person name="Daum C."/>
            <person name="Ng V."/>
            <person name="Clum A."/>
            <person name="Ohm R."/>
            <person name="Martin F."/>
            <person name="Silar P."/>
            <person name="Natvig D."/>
            <person name="Lalanne C."/>
            <person name="Gautier V."/>
            <person name="Ament-Velasquez S.L."/>
            <person name="Kruys A."/>
            <person name="Hutchinson M.I."/>
            <person name="Powell A.J."/>
            <person name="Barry K."/>
            <person name="Miller A.N."/>
            <person name="Grigoriev I.V."/>
            <person name="Debuchy R."/>
            <person name="Gladieux P."/>
            <person name="Thoren M.H."/>
            <person name="Johannesson H."/>
        </authorList>
    </citation>
    <scope>NUCLEOTIDE SEQUENCE</scope>
    <source>
        <strain evidence="1">CBS 315.58</strain>
    </source>
</reference>